<evidence type="ECO:0000256" key="2">
    <source>
        <dbReference type="ARBA" id="ARBA00022475"/>
    </source>
</evidence>
<organism evidence="13 14">
    <name type="scientific">Mugilogobius chulae</name>
    <name type="common">yellowstripe goby</name>
    <dbReference type="NCBI Taxonomy" id="88201"/>
    <lineage>
        <taxon>Eukaryota</taxon>
        <taxon>Metazoa</taxon>
        <taxon>Chordata</taxon>
        <taxon>Craniata</taxon>
        <taxon>Vertebrata</taxon>
        <taxon>Euteleostomi</taxon>
        <taxon>Actinopterygii</taxon>
        <taxon>Neopterygii</taxon>
        <taxon>Teleostei</taxon>
        <taxon>Neoteleostei</taxon>
        <taxon>Acanthomorphata</taxon>
        <taxon>Gobiaria</taxon>
        <taxon>Gobiiformes</taxon>
        <taxon>Gobioidei</taxon>
        <taxon>Gobiidae</taxon>
        <taxon>Gobionellinae</taxon>
        <taxon>Mugilogobius</taxon>
    </lineage>
</organism>
<keyword evidence="7" id="KW-1015">Disulfide bond</keyword>
<dbReference type="GO" id="GO:0004930">
    <property type="term" value="F:G protein-coupled receptor activity"/>
    <property type="evidence" value="ECO:0007669"/>
    <property type="project" value="UniProtKB-KW"/>
</dbReference>
<dbReference type="PANTHER" id="PTHR24234">
    <property type="entry name" value="LYSOPHOSPHATIDIC ACID RECEPTOR 5/SPHINGOSYLPHOSPHORYLCHOLINE RECEPTOR"/>
    <property type="match status" value="1"/>
</dbReference>
<dbReference type="Pfam" id="PF00001">
    <property type="entry name" value="7tm_1"/>
    <property type="match status" value="1"/>
</dbReference>
<evidence type="ECO:0000256" key="11">
    <source>
        <dbReference type="SAM" id="Phobius"/>
    </source>
</evidence>
<comment type="caution">
    <text evidence="13">The sequence shown here is derived from an EMBL/GenBank/DDBJ whole genome shotgun (WGS) entry which is preliminary data.</text>
</comment>
<evidence type="ECO:0000256" key="3">
    <source>
        <dbReference type="ARBA" id="ARBA00022692"/>
    </source>
</evidence>
<feature type="transmembrane region" description="Helical" evidence="11">
    <location>
        <begin position="142"/>
        <end position="159"/>
    </location>
</feature>
<evidence type="ECO:0000256" key="1">
    <source>
        <dbReference type="ARBA" id="ARBA00004651"/>
    </source>
</evidence>
<evidence type="ECO:0000256" key="5">
    <source>
        <dbReference type="ARBA" id="ARBA00023040"/>
    </source>
</evidence>
<keyword evidence="6 11" id="KW-0472">Membrane</keyword>
<gene>
    <name evidence="13" type="ORF">WMY93_032186</name>
</gene>
<dbReference type="InterPro" id="IPR000276">
    <property type="entry name" value="GPCR_Rhodpsn"/>
</dbReference>
<comment type="subcellular location">
    <subcellularLocation>
        <location evidence="1">Cell membrane</location>
        <topology evidence="1">Multi-pass membrane protein</topology>
    </subcellularLocation>
</comment>
<keyword evidence="5" id="KW-0297">G-protein coupled receptor</keyword>
<evidence type="ECO:0000256" key="8">
    <source>
        <dbReference type="ARBA" id="ARBA00023170"/>
    </source>
</evidence>
<dbReference type="InterPro" id="IPR017452">
    <property type="entry name" value="GPCR_Rhodpsn_7TM"/>
</dbReference>
<keyword evidence="4 11" id="KW-1133">Transmembrane helix</keyword>
<feature type="transmembrane region" description="Helical" evidence="11">
    <location>
        <begin position="31"/>
        <end position="52"/>
    </location>
</feature>
<dbReference type="SUPFAM" id="SSF81321">
    <property type="entry name" value="Family A G protein-coupled receptor-like"/>
    <property type="match status" value="1"/>
</dbReference>
<feature type="transmembrane region" description="Helical" evidence="11">
    <location>
        <begin position="64"/>
        <end position="86"/>
    </location>
</feature>
<evidence type="ECO:0000256" key="10">
    <source>
        <dbReference type="ARBA" id="ARBA00023224"/>
    </source>
</evidence>
<evidence type="ECO:0000313" key="13">
    <source>
        <dbReference type="EMBL" id="KAK7877106.1"/>
    </source>
</evidence>
<reference evidence="14" key="1">
    <citation type="submission" date="2024-04" db="EMBL/GenBank/DDBJ databases">
        <title>Salinicola lusitanus LLJ914,a marine bacterium isolated from the Okinawa Trough.</title>
        <authorList>
            <person name="Li J."/>
        </authorList>
    </citation>
    <scope>NUCLEOTIDE SEQUENCE [LARGE SCALE GENOMIC DNA]</scope>
</reference>
<dbReference type="PANTHER" id="PTHR24234:SF15">
    <property type="entry name" value="G PROTEIN-COUPLED RECEPTOR 65"/>
    <property type="match status" value="1"/>
</dbReference>
<keyword evidence="3 11" id="KW-0812">Transmembrane</keyword>
<dbReference type="Proteomes" id="UP001460270">
    <property type="component" value="Unassembled WGS sequence"/>
</dbReference>
<evidence type="ECO:0000313" key="14">
    <source>
        <dbReference type="Proteomes" id="UP001460270"/>
    </source>
</evidence>
<evidence type="ECO:0000259" key="12">
    <source>
        <dbReference type="PROSITE" id="PS50262"/>
    </source>
</evidence>
<dbReference type="EMBL" id="JBBPFD010000722">
    <property type="protein sequence ID" value="KAK7877106.1"/>
    <property type="molecule type" value="Genomic_DNA"/>
</dbReference>
<evidence type="ECO:0000256" key="4">
    <source>
        <dbReference type="ARBA" id="ARBA00022989"/>
    </source>
</evidence>
<accession>A0AAW0MK02</accession>
<evidence type="ECO:0000256" key="7">
    <source>
        <dbReference type="ARBA" id="ARBA00023157"/>
    </source>
</evidence>
<dbReference type="Gene3D" id="1.20.1070.10">
    <property type="entry name" value="Rhodopsin 7-helix transmembrane proteins"/>
    <property type="match status" value="1"/>
</dbReference>
<proteinExistence type="predicted"/>
<keyword evidence="2" id="KW-1003">Cell membrane</keyword>
<keyword evidence="8" id="KW-0675">Receptor</keyword>
<dbReference type="PROSITE" id="PS50262">
    <property type="entry name" value="G_PROTEIN_RECEP_F1_2"/>
    <property type="match status" value="1"/>
</dbReference>
<evidence type="ECO:0000256" key="9">
    <source>
        <dbReference type="ARBA" id="ARBA00023180"/>
    </source>
</evidence>
<dbReference type="AlphaFoldDB" id="A0AAW0MK02"/>
<sequence>MENFTTTTSSTASALNSSECYPIDSDIRRRAFIFFYLVIILASIPLNSFFLYVSWQHIRQKNELGVYLFNLALCDLTFTVGLSLWLDFLWRGSWSYGGLSCVISIYCLYTNFYTSEGLLCCVALDRYLAVVHPLKYNFVRKVSTAVGVSFAVWVLALIFNTVTISSEDNNGDDASLCFDILLPLTANMAHANVLRHLQSSSNQSGDAEARVEAHREVARHGYSVSRDLLRSGSFTDAGAHVVKDCKTVQSLLYPHKIAIAVSCLNCLADPLLYCFITRTGRAKLHQVVLFFQSRKKIVEEGETVTVPVQTNPGTGNEMDSSPQLTMVTF</sequence>
<keyword evidence="14" id="KW-1185">Reference proteome</keyword>
<dbReference type="PRINTS" id="PR00237">
    <property type="entry name" value="GPCRRHODOPSN"/>
</dbReference>
<protein>
    <recommendedName>
        <fullName evidence="12">G-protein coupled receptors family 1 profile domain-containing protein</fullName>
    </recommendedName>
</protein>
<feature type="domain" description="G-protein coupled receptors family 1 profile" evidence="12">
    <location>
        <begin position="46"/>
        <end position="177"/>
    </location>
</feature>
<keyword evidence="9" id="KW-0325">Glycoprotein</keyword>
<dbReference type="GO" id="GO:0005886">
    <property type="term" value="C:plasma membrane"/>
    <property type="evidence" value="ECO:0007669"/>
    <property type="project" value="UniProtKB-SubCell"/>
</dbReference>
<evidence type="ECO:0000256" key="6">
    <source>
        <dbReference type="ARBA" id="ARBA00023136"/>
    </source>
</evidence>
<name>A0AAW0MK02_9GOBI</name>
<keyword evidence="10" id="KW-0807">Transducer</keyword>